<gene>
    <name evidence="1" type="ORF">DAKH74_049310</name>
</gene>
<reference evidence="1 2" key="1">
    <citation type="journal article" date="2023" name="Elife">
        <title>Identification of key yeast species and microbe-microbe interactions impacting larval growth of Drosophila in the wild.</title>
        <authorList>
            <person name="Mure A."/>
            <person name="Sugiura Y."/>
            <person name="Maeda R."/>
            <person name="Honda K."/>
            <person name="Sakurai N."/>
            <person name="Takahashi Y."/>
            <person name="Watada M."/>
            <person name="Katoh T."/>
            <person name="Gotoh A."/>
            <person name="Gotoh Y."/>
            <person name="Taniguchi I."/>
            <person name="Nakamura K."/>
            <person name="Hayashi T."/>
            <person name="Katayama T."/>
            <person name="Uemura T."/>
            <person name="Hattori Y."/>
        </authorList>
    </citation>
    <scope>NUCLEOTIDE SEQUENCE [LARGE SCALE GENOMIC DNA]</scope>
    <source>
        <strain evidence="1 2">KH-74</strain>
    </source>
</reference>
<sequence length="158" mass="17843">MPVTIPAFIGLINDDNKPVLIYVPPGEADDVNKVLKYNTFANIALDYFESQLFTWSSMENHFTIKSFFEIEGVSVYGMLIKPTGLKIIIGFDALTVKNDEKKIHAVFEAVKRLYVRVKCNPLMDSHDADNNALIETLEGKFDKYFSSDEPPSQTTEQA</sequence>
<dbReference type="Pfam" id="PF04628">
    <property type="entry name" value="Sedlin_N"/>
    <property type="match status" value="1"/>
</dbReference>
<protein>
    <submittedName>
        <fullName evidence="1">Tca17 protein</fullName>
    </submittedName>
</protein>
<comment type="caution">
    <text evidence="1">The sequence shown here is derived from an EMBL/GenBank/DDBJ whole genome shotgun (WGS) entry which is preliminary data.</text>
</comment>
<dbReference type="Gene3D" id="3.30.450.70">
    <property type="match status" value="1"/>
</dbReference>
<dbReference type="AlphaFoldDB" id="A0AAV5S354"/>
<dbReference type="SUPFAM" id="SSF64356">
    <property type="entry name" value="SNARE-like"/>
    <property type="match status" value="1"/>
</dbReference>
<proteinExistence type="predicted"/>
<evidence type="ECO:0000313" key="2">
    <source>
        <dbReference type="Proteomes" id="UP001377567"/>
    </source>
</evidence>
<name>A0AAV5S354_MAUHU</name>
<keyword evidence="2" id="KW-1185">Reference proteome</keyword>
<dbReference type="EMBL" id="BTGD01000025">
    <property type="protein sequence ID" value="GMM58314.1"/>
    <property type="molecule type" value="Genomic_DNA"/>
</dbReference>
<dbReference type="InterPro" id="IPR011012">
    <property type="entry name" value="Longin-like_dom_sf"/>
</dbReference>
<dbReference type="GO" id="GO:0005737">
    <property type="term" value="C:cytoplasm"/>
    <property type="evidence" value="ECO:0007669"/>
    <property type="project" value="GOC"/>
</dbReference>
<dbReference type="InterPro" id="IPR006722">
    <property type="entry name" value="Sedlin"/>
</dbReference>
<organism evidence="1 2">
    <name type="scientific">Maudiozyma humilis</name>
    <name type="common">Sour dough yeast</name>
    <name type="synonym">Kazachstania humilis</name>
    <dbReference type="NCBI Taxonomy" id="51915"/>
    <lineage>
        <taxon>Eukaryota</taxon>
        <taxon>Fungi</taxon>
        <taxon>Dikarya</taxon>
        <taxon>Ascomycota</taxon>
        <taxon>Saccharomycotina</taxon>
        <taxon>Saccharomycetes</taxon>
        <taxon>Saccharomycetales</taxon>
        <taxon>Saccharomycetaceae</taxon>
        <taxon>Maudiozyma</taxon>
    </lineage>
</organism>
<dbReference type="GO" id="GO:0006888">
    <property type="term" value="P:endoplasmic reticulum to Golgi vesicle-mediated transport"/>
    <property type="evidence" value="ECO:0007669"/>
    <property type="project" value="InterPro"/>
</dbReference>
<accession>A0AAV5S354</accession>
<evidence type="ECO:0000313" key="1">
    <source>
        <dbReference type="EMBL" id="GMM58314.1"/>
    </source>
</evidence>
<dbReference type="Proteomes" id="UP001377567">
    <property type="component" value="Unassembled WGS sequence"/>
</dbReference>